<accession>A0AAE0VE42</accession>
<dbReference type="Pfam" id="PF15176">
    <property type="entry name" value="LRR19-TM"/>
    <property type="match status" value="1"/>
</dbReference>
<evidence type="ECO:0000256" key="2">
    <source>
        <dbReference type="SAM" id="Phobius"/>
    </source>
</evidence>
<sequence length="237" mass="26804">MQERAKCCEELLPFDLMLAASKIVLEMALTSFTAFWINTEPLPVMILETVEDVLCSLFPVYALQSLGLIFMPYTRNCGTLCGRYREDFNMGIHKLFLRKLLVESLENISATEVIDKKSSDSWKYLVAVLVIAISLSVLIAIGAKCKILHRYLASYRHSRLSEGDGASQCDPASFEVGFSNQGNIPNSDMANGNLEYDDDGFIEDNYIQASERERAAREIEHWQEDDEDEDMEEFSIG</sequence>
<dbReference type="EMBL" id="JAUCMX010000001">
    <property type="protein sequence ID" value="KAK3556626.1"/>
    <property type="molecule type" value="Genomic_DNA"/>
</dbReference>
<name>A0AAE0VE42_9TELE</name>
<dbReference type="Proteomes" id="UP001274896">
    <property type="component" value="Unassembled WGS sequence"/>
</dbReference>
<gene>
    <name evidence="3" type="ORF">QTP70_010821</name>
</gene>
<evidence type="ECO:0000313" key="4">
    <source>
        <dbReference type="Proteomes" id="UP001274896"/>
    </source>
</evidence>
<proteinExistence type="predicted"/>
<feature type="compositionally biased region" description="Basic and acidic residues" evidence="1">
    <location>
        <begin position="212"/>
        <end position="222"/>
    </location>
</feature>
<dbReference type="AlphaFoldDB" id="A0AAE0VE42"/>
<keyword evidence="2" id="KW-1133">Transmembrane helix</keyword>
<protein>
    <submittedName>
        <fullName evidence="3">Uncharacterized protein</fullName>
    </submittedName>
</protein>
<dbReference type="PANTHER" id="PTHR31450">
    <property type="entry name" value="LEUCINE-RICH REPEAT-CONTAINING PROTEIN 19 LRRC19 FAMILY MEMBER"/>
    <property type="match status" value="1"/>
</dbReference>
<dbReference type="PANTHER" id="PTHR31450:SF3">
    <property type="entry name" value="TYPE III ENDOSOME MEMBRANE PROTEIN TEMP"/>
    <property type="match status" value="1"/>
</dbReference>
<keyword evidence="4" id="KW-1185">Reference proteome</keyword>
<reference evidence="3" key="1">
    <citation type="submission" date="2023-06" db="EMBL/GenBank/DDBJ databases">
        <title>Male Hemibagrus guttatus genome.</title>
        <authorList>
            <person name="Bian C."/>
        </authorList>
    </citation>
    <scope>NUCLEOTIDE SEQUENCE</scope>
    <source>
        <strain evidence="3">Male_cb2023</strain>
        <tissue evidence="3">Muscle</tissue>
    </source>
</reference>
<feature type="compositionally biased region" description="Acidic residues" evidence="1">
    <location>
        <begin position="223"/>
        <end position="237"/>
    </location>
</feature>
<feature type="transmembrane region" description="Helical" evidence="2">
    <location>
        <begin position="124"/>
        <end position="143"/>
    </location>
</feature>
<comment type="caution">
    <text evidence="3">The sequence shown here is derived from an EMBL/GenBank/DDBJ whole genome shotgun (WGS) entry which is preliminary data.</text>
</comment>
<evidence type="ECO:0000256" key="1">
    <source>
        <dbReference type="SAM" id="MobiDB-lite"/>
    </source>
</evidence>
<organism evidence="3 4">
    <name type="scientific">Hemibagrus guttatus</name>
    <dbReference type="NCBI Taxonomy" id="175788"/>
    <lineage>
        <taxon>Eukaryota</taxon>
        <taxon>Metazoa</taxon>
        <taxon>Chordata</taxon>
        <taxon>Craniata</taxon>
        <taxon>Vertebrata</taxon>
        <taxon>Euteleostomi</taxon>
        <taxon>Actinopterygii</taxon>
        <taxon>Neopterygii</taxon>
        <taxon>Teleostei</taxon>
        <taxon>Ostariophysi</taxon>
        <taxon>Siluriformes</taxon>
        <taxon>Bagridae</taxon>
        <taxon>Hemibagrus</taxon>
    </lineage>
</organism>
<keyword evidence="2" id="KW-0472">Membrane</keyword>
<evidence type="ECO:0000313" key="3">
    <source>
        <dbReference type="EMBL" id="KAK3556626.1"/>
    </source>
</evidence>
<keyword evidence="2" id="KW-0812">Transmembrane</keyword>
<feature type="region of interest" description="Disordered" evidence="1">
    <location>
        <begin position="212"/>
        <end position="237"/>
    </location>
</feature>